<dbReference type="InterPro" id="IPR007197">
    <property type="entry name" value="rSAM"/>
</dbReference>
<evidence type="ECO:0000313" key="8">
    <source>
        <dbReference type="Proteomes" id="UP000199227"/>
    </source>
</evidence>
<organism evidence="7 8">
    <name type="scientific">Hydrogenimonas thermophila</name>
    <dbReference type="NCBI Taxonomy" id="223786"/>
    <lineage>
        <taxon>Bacteria</taxon>
        <taxon>Pseudomonadati</taxon>
        <taxon>Campylobacterota</taxon>
        <taxon>Epsilonproteobacteria</taxon>
        <taxon>Campylobacterales</taxon>
        <taxon>Hydrogenimonadaceae</taxon>
        <taxon>Hydrogenimonas</taxon>
    </lineage>
</organism>
<dbReference type="CDD" id="cd01335">
    <property type="entry name" value="Radical_SAM"/>
    <property type="match status" value="1"/>
</dbReference>
<dbReference type="Proteomes" id="UP000199227">
    <property type="component" value="Unassembled WGS sequence"/>
</dbReference>
<proteinExistence type="predicted"/>
<dbReference type="NCBIfam" id="TIGR04085">
    <property type="entry name" value="rSAM_more_4Fe4S"/>
    <property type="match status" value="1"/>
</dbReference>
<dbReference type="Pfam" id="PF13186">
    <property type="entry name" value="SPASM"/>
    <property type="match status" value="1"/>
</dbReference>
<dbReference type="Gene3D" id="3.20.20.70">
    <property type="entry name" value="Aldolase class I"/>
    <property type="match status" value="1"/>
</dbReference>
<keyword evidence="4" id="KW-0408">Iron</keyword>
<evidence type="ECO:0000256" key="4">
    <source>
        <dbReference type="ARBA" id="ARBA00023004"/>
    </source>
</evidence>
<keyword evidence="5" id="KW-0411">Iron-sulfur</keyword>
<dbReference type="CDD" id="cd21109">
    <property type="entry name" value="SPASM"/>
    <property type="match status" value="1"/>
</dbReference>
<dbReference type="InterPro" id="IPR013785">
    <property type="entry name" value="Aldolase_TIM"/>
</dbReference>
<dbReference type="GO" id="GO:0051536">
    <property type="term" value="F:iron-sulfur cluster binding"/>
    <property type="evidence" value="ECO:0007669"/>
    <property type="project" value="UniProtKB-KW"/>
</dbReference>
<sequence>MYKIEDINYMVSLYCPGKCVNCNIWQYDKKEIIKDELDINIFEKIFSAKAIQHTNYFDLTAGESQLSPKYIDVVKIIAKNKPNAFIHTNISGWYPQKHYEVTKECLKYIKKENFRIDISLDGKKENYEKIRLVKNGYEKVLETIELLKPFGINLRVTMIVYKQNYNDILWFIDFAKKNQIEYFIGYARNANLLNNLNKQITYSKEELQFIEELLYKANWLNDRRKPNWLWAKSIYENSVPYFNCYMGKKAIVIDPYGNVYPCNDCLDFLNMGNLNDFDGNLDNLLTSKKALNVIKTVENKKCQPCGMLCAHKIEFPWGKQAGLQ</sequence>
<evidence type="ECO:0000256" key="3">
    <source>
        <dbReference type="ARBA" id="ARBA00022723"/>
    </source>
</evidence>
<dbReference type="SFLD" id="SFLDS00029">
    <property type="entry name" value="Radical_SAM"/>
    <property type="match status" value="1"/>
</dbReference>
<evidence type="ECO:0000256" key="5">
    <source>
        <dbReference type="ARBA" id="ARBA00023014"/>
    </source>
</evidence>
<evidence type="ECO:0000313" key="7">
    <source>
        <dbReference type="EMBL" id="SFO91662.1"/>
    </source>
</evidence>
<protein>
    <submittedName>
        <fullName evidence="7">Radical SAM additional 4Fe4S-binding SPASM domain-containing protein</fullName>
    </submittedName>
</protein>
<dbReference type="PANTHER" id="PTHR11228:SF7">
    <property type="entry name" value="PQQA PEPTIDE CYCLASE"/>
    <property type="match status" value="1"/>
</dbReference>
<dbReference type="RefSeq" id="WP_092909997.1">
    <property type="nucleotide sequence ID" value="NZ_CP136592.1"/>
</dbReference>
<accession>A0A1I5L3C5</accession>
<dbReference type="GO" id="GO:0003824">
    <property type="term" value="F:catalytic activity"/>
    <property type="evidence" value="ECO:0007669"/>
    <property type="project" value="InterPro"/>
</dbReference>
<dbReference type="AlphaFoldDB" id="A0A1I5L3C5"/>
<comment type="cofactor">
    <cofactor evidence="1">
        <name>[4Fe-4S] cluster</name>
        <dbReference type="ChEBI" id="CHEBI:49883"/>
    </cofactor>
</comment>
<evidence type="ECO:0000256" key="1">
    <source>
        <dbReference type="ARBA" id="ARBA00001966"/>
    </source>
</evidence>
<dbReference type="PROSITE" id="PS51918">
    <property type="entry name" value="RADICAL_SAM"/>
    <property type="match status" value="1"/>
</dbReference>
<evidence type="ECO:0000256" key="2">
    <source>
        <dbReference type="ARBA" id="ARBA00022691"/>
    </source>
</evidence>
<evidence type="ECO:0000259" key="6">
    <source>
        <dbReference type="PROSITE" id="PS51918"/>
    </source>
</evidence>
<dbReference type="GO" id="GO:0046872">
    <property type="term" value="F:metal ion binding"/>
    <property type="evidence" value="ECO:0007669"/>
    <property type="project" value="UniProtKB-KW"/>
</dbReference>
<reference evidence="7 8" key="1">
    <citation type="submission" date="2016-10" db="EMBL/GenBank/DDBJ databases">
        <authorList>
            <person name="de Groot N.N."/>
        </authorList>
    </citation>
    <scope>NUCLEOTIDE SEQUENCE [LARGE SCALE GENOMIC DNA]</scope>
    <source>
        <strain evidence="7 8">EP1-55-1</strain>
    </source>
</reference>
<dbReference type="InterPro" id="IPR050377">
    <property type="entry name" value="Radical_SAM_PqqE_MftC-like"/>
</dbReference>
<dbReference type="Pfam" id="PF04055">
    <property type="entry name" value="Radical_SAM"/>
    <property type="match status" value="1"/>
</dbReference>
<dbReference type="InterPro" id="IPR023885">
    <property type="entry name" value="4Fe4S-binding_SPASM_dom"/>
</dbReference>
<keyword evidence="3" id="KW-0479">Metal-binding</keyword>
<dbReference type="STRING" id="223786.SAMN05216234_10215"/>
<dbReference type="SFLD" id="SFLDG01067">
    <property type="entry name" value="SPASM/twitch_domain_containing"/>
    <property type="match status" value="1"/>
</dbReference>
<gene>
    <name evidence="7" type="ORF">SAMN05216234_10215</name>
</gene>
<keyword evidence="8" id="KW-1185">Reference proteome</keyword>
<dbReference type="EMBL" id="FOXB01000002">
    <property type="protein sequence ID" value="SFO91662.1"/>
    <property type="molecule type" value="Genomic_DNA"/>
</dbReference>
<dbReference type="SUPFAM" id="SSF102114">
    <property type="entry name" value="Radical SAM enzymes"/>
    <property type="match status" value="1"/>
</dbReference>
<dbReference type="PANTHER" id="PTHR11228">
    <property type="entry name" value="RADICAL SAM DOMAIN PROTEIN"/>
    <property type="match status" value="1"/>
</dbReference>
<dbReference type="InterPro" id="IPR058240">
    <property type="entry name" value="rSAM_sf"/>
</dbReference>
<feature type="domain" description="Radical SAM core" evidence="6">
    <location>
        <begin position="1"/>
        <end position="223"/>
    </location>
</feature>
<dbReference type="OrthoDB" id="9782387at2"/>
<keyword evidence="2" id="KW-0949">S-adenosyl-L-methionine</keyword>
<name>A0A1I5L3C5_9BACT</name>